<comment type="caution">
    <text evidence="8">The sequence shown here is derived from an EMBL/GenBank/DDBJ whole genome shotgun (WGS) entry which is preliminary data.</text>
</comment>
<comment type="subcellular location">
    <subcellularLocation>
        <location evidence="1">Nucleus</location>
    </subcellularLocation>
</comment>
<gene>
    <name evidence="8" type="ORF">QYE76_058431</name>
</gene>
<dbReference type="PRINTS" id="PR00404">
    <property type="entry name" value="MADSDOMAIN"/>
</dbReference>
<evidence type="ECO:0000313" key="8">
    <source>
        <dbReference type="EMBL" id="KAK1670272.1"/>
    </source>
</evidence>
<dbReference type="Gene3D" id="3.40.1810.10">
    <property type="entry name" value="Transcription factor, MADS-box"/>
    <property type="match status" value="1"/>
</dbReference>
<dbReference type="CDD" id="cd00265">
    <property type="entry name" value="MADS_MEF2_like"/>
    <property type="match status" value="1"/>
</dbReference>
<dbReference type="SUPFAM" id="SSF55455">
    <property type="entry name" value="SRF-like"/>
    <property type="match status" value="1"/>
</dbReference>
<evidence type="ECO:0000256" key="3">
    <source>
        <dbReference type="ARBA" id="ARBA00023125"/>
    </source>
</evidence>
<dbReference type="Proteomes" id="UP001231189">
    <property type="component" value="Unassembled WGS sequence"/>
</dbReference>
<feature type="domain" description="MADS-box" evidence="7">
    <location>
        <begin position="8"/>
        <end position="68"/>
    </location>
</feature>
<keyword evidence="5" id="KW-0539">Nucleus</keyword>
<keyword evidence="3" id="KW-0238">DNA-binding</keyword>
<dbReference type="InterPro" id="IPR002100">
    <property type="entry name" value="TF_MADSbox"/>
</dbReference>
<dbReference type="FunFam" id="3.40.1810.10:FF:000006">
    <property type="entry name" value="Agamous-like MADS-box protein AGL62"/>
    <property type="match status" value="1"/>
</dbReference>
<evidence type="ECO:0000256" key="5">
    <source>
        <dbReference type="ARBA" id="ARBA00023242"/>
    </source>
</evidence>
<dbReference type="GO" id="GO:0000978">
    <property type="term" value="F:RNA polymerase II cis-regulatory region sequence-specific DNA binding"/>
    <property type="evidence" value="ECO:0007669"/>
    <property type="project" value="TreeGrafter"/>
</dbReference>
<dbReference type="PANTHER" id="PTHR11945:SF629">
    <property type="entry name" value="OS02G0164450 PROTEIN"/>
    <property type="match status" value="1"/>
</dbReference>
<evidence type="ECO:0000256" key="2">
    <source>
        <dbReference type="ARBA" id="ARBA00023015"/>
    </source>
</evidence>
<organism evidence="8 9">
    <name type="scientific">Lolium multiflorum</name>
    <name type="common">Italian ryegrass</name>
    <name type="synonym">Lolium perenne subsp. multiflorum</name>
    <dbReference type="NCBI Taxonomy" id="4521"/>
    <lineage>
        <taxon>Eukaryota</taxon>
        <taxon>Viridiplantae</taxon>
        <taxon>Streptophyta</taxon>
        <taxon>Embryophyta</taxon>
        <taxon>Tracheophyta</taxon>
        <taxon>Spermatophyta</taxon>
        <taxon>Magnoliopsida</taxon>
        <taxon>Liliopsida</taxon>
        <taxon>Poales</taxon>
        <taxon>Poaceae</taxon>
        <taxon>BOP clade</taxon>
        <taxon>Pooideae</taxon>
        <taxon>Poodae</taxon>
        <taxon>Poeae</taxon>
        <taxon>Poeae Chloroplast Group 2 (Poeae type)</taxon>
        <taxon>Loliodinae</taxon>
        <taxon>Loliinae</taxon>
        <taxon>Lolium</taxon>
    </lineage>
</organism>
<dbReference type="InterPro" id="IPR036879">
    <property type="entry name" value="TF_MADSbox_sf"/>
</dbReference>
<protein>
    <recommendedName>
        <fullName evidence="7">MADS-box domain-containing protein</fullName>
    </recommendedName>
</protein>
<proteinExistence type="predicted"/>
<evidence type="ECO:0000256" key="6">
    <source>
        <dbReference type="SAM" id="Coils"/>
    </source>
</evidence>
<name>A0AAD8T569_LOLMU</name>
<dbReference type="AlphaFoldDB" id="A0AAD8T569"/>
<dbReference type="PANTHER" id="PTHR11945">
    <property type="entry name" value="MADS BOX PROTEIN"/>
    <property type="match status" value="1"/>
</dbReference>
<keyword evidence="9" id="KW-1185">Reference proteome</keyword>
<evidence type="ECO:0000313" key="9">
    <source>
        <dbReference type="Proteomes" id="UP001231189"/>
    </source>
</evidence>
<dbReference type="Pfam" id="PF00319">
    <property type="entry name" value="SRF-TF"/>
    <property type="match status" value="1"/>
</dbReference>
<dbReference type="PROSITE" id="PS50066">
    <property type="entry name" value="MADS_BOX_2"/>
    <property type="match status" value="1"/>
</dbReference>
<dbReference type="InterPro" id="IPR033896">
    <property type="entry name" value="MEF2-like_N"/>
</dbReference>
<evidence type="ECO:0000256" key="1">
    <source>
        <dbReference type="ARBA" id="ARBA00004123"/>
    </source>
</evidence>
<dbReference type="GO" id="GO:0045944">
    <property type="term" value="P:positive regulation of transcription by RNA polymerase II"/>
    <property type="evidence" value="ECO:0007669"/>
    <property type="project" value="InterPro"/>
</dbReference>
<evidence type="ECO:0000259" key="7">
    <source>
        <dbReference type="PROSITE" id="PS50066"/>
    </source>
</evidence>
<dbReference type="EMBL" id="JAUUTY010000003">
    <property type="protein sequence ID" value="KAK1670272.1"/>
    <property type="molecule type" value="Genomic_DNA"/>
</dbReference>
<dbReference type="SMART" id="SM00432">
    <property type="entry name" value="MADS"/>
    <property type="match status" value="1"/>
</dbReference>
<evidence type="ECO:0000256" key="4">
    <source>
        <dbReference type="ARBA" id="ARBA00023163"/>
    </source>
</evidence>
<dbReference type="GO" id="GO:0005634">
    <property type="term" value="C:nucleus"/>
    <property type="evidence" value="ECO:0007669"/>
    <property type="project" value="UniProtKB-SubCell"/>
</dbReference>
<dbReference type="GO" id="GO:0000981">
    <property type="term" value="F:DNA-binding transcription factor activity, RNA polymerase II-specific"/>
    <property type="evidence" value="ECO:0007669"/>
    <property type="project" value="TreeGrafter"/>
</dbReference>
<dbReference type="GO" id="GO:0046983">
    <property type="term" value="F:protein dimerization activity"/>
    <property type="evidence" value="ECO:0007669"/>
    <property type="project" value="InterPro"/>
</dbReference>
<keyword evidence="2" id="KW-0805">Transcription regulation</keyword>
<feature type="coiled-coil region" evidence="6">
    <location>
        <begin position="102"/>
        <end position="178"/>
    </location>
</feature>
<accession>A0AAD8T569</accession>
<keyword evidence="6" id="KW-0175">Coiled coil</keyword>
<keyword evidence="4" id="KW-0804">Transcription</keyword>
<sequence>MARGRTTTGRQKIEIRPIEDEDARQVCFSKRRVGLFKKASELTILCGAEAAAVVFSPAGKAFSFGNPSVEAIFERFDPSGMVAGGGGAGAGAGAGEDIDQLVADLNRQHDELTARLDAEKANKETADAAMEMAKERSAPSPVAAWLEGYVRDKEEEELMEFEAALEVMQARANQELQDALNHGRDKAAKTRSNMVPVTAPQQQPLDMGAAGIGGFDFDAGSSSSANNGAEMDMQLMMAMTPPPPVFDLDDMDIEMLLQEFDFTP</sequence>
<reference evidence="8" key="1">
    <citation type="submission" date="2023-07" db="EMBL/GenBank/DDBJ databases">
        <title>A chromosome-level genome assembly of Lolium multiflorum.</title>
        <authorList>
            <person name="Chen Y."/>
            <person name="Copetti D."/>
            <person name="Kolliker R."/>
            <person name="Studer B."/>
        </authorList>
    </citation>
    <scope>NUCLEOTIDE SEQUENCE</scope>
    <source>
        <strain evidence="8">02402/16</strain>
        <tissue evidence="8">Leaf</tissue>
    </source>
</reference>